<keyword evidence="4" id="KW-1185">Reference proteome</keyword>
<dbReference type="AlphaFoldDB" id="A0A816CFC8"/>
<feature type="non-terminal residue" evidence="2">
    <location>
        <position position="1"/>
    </location>
</feature>
<feature type="compositionally biased region" description="Basic residues" evidence="1">
    <location>
        <begin position="49"/>
        <end position="58"/>
    </location>
</feature>
<proteinExistence type="predicted"/>
<sequence length="67" mass="7251">YKPGQCWCSLRSTLRRFPVTPGATTTSAGHTKPANSTSTGHAIQDRGRAGRRRRRGRGCVRGGGVQR</sequence>
<dbReference type="Proteomes" id="UP000663829">
    <property type="component" value="Unassembled WGS sequence"/>
</dbReference>
<name>A0A816CFC8_9BILA</name>
<gene>
    <name evidence="2" type="ORF">GPM918_LOCUS43908</name>
    <name evidence="3" type="ORF">SRO942_LOCUS45555</name>
</gene>
<dbReference type="EMBL" id="CAJOBC010108855">
    <property type="protein sequence ID" value="CAF4516305.1"/>
    <property type="molecule type" value="Genomic_DNA"/>
</dbReference>
<protein>
    <submittedName>
        <fullName evidence="2">Uncharacterized protein</fullName>
    </submittedName>
</protein>
<feature type="compositionally biased region" description="Polar residues" evidence="1">
    <location>
        <begin position="22"/>
        <end position="41"/>
    </location>
</feature>
<evidence type="ECO:0000313" key="2">
    <source>
        <dbReference type="EMBL" id="CAF1623900.1"/>
    </source>
</evidence>
<evidence type="ECO:0000313" key="4">
    <source>
        <dbReference type="Proteomes" id="UP000663829"/>
    </source>
</evidence>
<evidence type="ECO:0000256" key="1">
    <source>
        <dbReference type="SAM" id="MobiDB-lite"/>
    </source>
</evidence>
<comment type="caution">
    <text evidence="2">The sequence shown here is derived from an EMBL/GenBank/DDBJ whole genome shotgun (WGS) entry which is preliminary data.</text>
</comment>
<dbReference type="EMBL" id="CAJNOQ010041512">
    <property type="protein sequence ID" value="CAF1623900.1"/>
    <property type="molecule type" value="Genomic_DNA"/>
</dbReference>
<accession>A0A816CFC8</accession>
<feature type="region of interest" description="Disordered" evidence="1">
    <location>
        <begin position="19"/>
        <end position="67"/>
    </location>
</feature>
<reference evidence="2" key="1">
    <citation type="submission" date="2021-02" db="EMBL/GenBank/DDBJ databases">
        <authorList>
            <person name="Nowell W R."/>
        </authorList>
    </citation>
    <scope>NUCLEOTIDE SEQUENCE</scope>
</reference>
<dbReference type="Proteomes" id="UP000681722">
    <property type="component" value="Unassembled WGS sequence"/>
</dbReference>
<evidence type="ECO:0000313" key="3">
    <source>
        <dbReference type="EMBL" id="CAF4516305.1"/>
    </source>
</evidence>
<organism evidence="2 4">
    <name type="scientific">Didymodactylos carnosus</name>
    <dbReference type="NCBI Taxonomy" id="1234261"/>
    <lineage>
        <taxon>Eukaryota</taxon>
        <taxon>Metazoa</taxon>
        <taxon>Spiralia</taxon>
        <taxon>Gnathifera</taxon>
        <taxon>Rotifera</taxon>
        <taxon>Eurotatoria</taxon>
        <taxon>Bdelloidea</taxon>
        <taxon>Philodinida</taxon>
        <taxon>Philodinidae</taxon>
        <taxon>Didymodactylos</taxon>
    </lineage>
</organism>